<dbReference type="InterPro" id="IPR011605">
    <property type="entry name" value="NusB_fam"/>
</dbReference>
<gene>
    <name evidence="6 8" type="primary">nusB</name>
    <name evidence="8" type="ORF">LKD71_07175</name>
</gene>
<keyword evidence="3 6" id="KW-0694">RNA-binding</keyword>
<evidence type="ECO:0000256" key="2">
    <source>
        <dbReference type="ARBA" id="ARBA00022814"/>
    </source>
</evidence>
<evidence type="ECO:0000256" key="6">
    <source>
        <dbReference type="HAMAP-Rule" id="MF_00073"/>
    </source>
</evidence>
<evidence type="ECO:0000256" key="5">
    <source>
        <dbReference type="ARBA" id="ARBA00023163"/>
    </source>
</evidence>
<evidence type="ECO:0000256" key="4">
    <source>
        <dbReference type="ARBA" id="ARBA00023015"/>
    </source>
</evidence>
<dbReference type="PANTHER" id="PTHR11078:SF3">
    <property type="entry name" value="ANTITERMINATION NUSB DOMAIN-CONTAINING PROTEIN"/>
    <property type="match status" value="1"/>
</dbReference>
<dbReference type="HAMAP" id="MF_00073">
    <property type="entry name" value="NusB"/>
    <property type="match status" value="1"/>
</dbReference>
<name>A0AAE3DS74_9FIRM</name>
<dbReference type="InterPro" id="IPR035926">
    <property type="entry name" value="NusB-like_sf"/>
</dbReference>
<reference evidence="8 9" key="1">
    <citation type="submission" date="2021-10" db="EMBL/GenBank/DDBJ databases">
        <title>Anaerobic single-cell dispensing facilitates the cultivation of human gut bacteria.</title>
        <authorList>
            <person name="Afrizal A."/>
        </authorList>
    </citation>
    <scope>NUCLEOTIDE SEQUENCE [LARGE SCALE GENOMIC DNA]</scope>
    <source>
        <strain evidence="8 9">CLA-AA-H277</strain>
    </source>
</reference>
<organism evidence="8 9">
    <name type="scientific">Fusicatenibacter faecihominis</name>
    <dbReference type="NCBI Taxonomy" id="2881276"/>
    <lineage>
        <taxon>Bacteria</taxon>
        <taxon>Bacillati</taxon>
        <taxon>Bacillota</taxon>
        <taxon>Clostridia</taxon>
        <taxon>Lachnospirales</taxon>
        <taxon>Lachnospiraceae</taxon>
        <taxon>Fusicatenibacter</taxon>
    </lineage>
</organism>
<dbReference type="Proteomes" id="UP001197875">
    <property type="component" value="Unassembled WGS sequence"/>
</dbReference>
<evidence type="ECO:0000256" key="3">
    <source>
        <dbReference type="ARBA" id="ARBA00022884"/>
    </source>
</evidence>
<evidence type="ECO:0000313" key="9">
    <source>
        <dbReference type="Proteomes" id="UP001197875"/>
    </source>
</evidence>
<dbReference type="Pfam" id="PF01029">
    <property type="entry name" value="NusB"/>
    <property type="match status" value="1"/>
</dbReference>
<keyword evidence="9" id="KW-1185">Reference proteome</keyword>
<comment type="caution">
    <text evidence="8">The sequence shown here is derived from an EMBL/GenBank/DDBJ whole genome shotgun (WGS) entry which is preliminary data.</text>
</comment>
<dbReference type="GO" id="GO:0005829">
    <property type="term" value="C:cytosol"/>
    <property type="evidence" value="ECO:0007669"/>
    <property type="project" value="TreeGrafter"/>
</dbReference>
<keyword evidence="4 6" id="KW-0805">Transcription regulation</keyword>
<keyword evidence="2 6" id="KW-0889">Transcription antitermination</keyword>
<dbReference type="GO" id="GO:0003723">
    <property type="term" value="F:RNA binding"/>
    <property type="evidence" value="ECO:0007669"/>
    <property type="project" value="UniProtKB-UniRule"/>
</dbReference>
<dbReference type="AlphaFoldDB" id="A0AAE3DS74"/>
<accession>A0AAE3DS74</accession>
<proteinExistence type="inferred from homology"/>
<dbReference type="EMBL" id="JAJEPR010000009">
    <property type="protein sequence ID" value="MCC2189586.1"/>
    <property type="molecule type" value="Genomic_DNA"/>
</dbReference>
<dbReference type="InterPro" id="IPR006027">
    <property type="entry name" value="NusB_RsmB_TIM44"/>
</dbReference>
<feature type="domain" description="NusB/RsmB/TIM44" evidence="7">
    <location>
        <begin position="5"/>
        <end position="134"/>
    </location>
</feature>
<dbReference type="Gene3D" id="1.10.940.10">
    <property type="entry name" value="NusB-like"/>
    <property type="match status" value="1"/>
</dbReference>
<dbReference type="NCBIfam" id="TIGR01951">
    <property type="entry name" value="nusB"/>
    <property type="match status" value="1"/>
</dbReference>
<dbReference type="PANTHER" id="PTHR11078">
    <property type="entry name" value="N UTILIZATION SUBSTANCE PROTEIN B-RELATED"/>
    <property type="match status" value="1"/>
</dbReference>
<sequence>MTRRELREEIFKLLFMVEFYSKEEMAEQVKSYFEDFPEKEISEKDHAYIEEKYENICAVLPEIDEKIAGAAKGWKLERIGKSDLSILRLGVYEMLYDDDIPVGVAINEAVELAKSFGENESASFINGILGKLARQ</sequence>
<dbReference type="GO" id="GO:0031564">
    <property type="term" value="P:transcription antitermination"/>
    <property type="evidence" value="ECO:0007669"/>
    <property type="project" value="UniProtKB-KW"/>
</dbReference>
<keyword evidence="5 6" id="KW-0804">Transcription</keyword>
<dbReference type="SUPFAM" id="SSF48013">
    <property type="entry name" value="NusB-like"/>
    <property type="match status" value="1"/>
</dbReference>
<evidence type="ECO:0000313" key="8">
    <source>
        <dbReference type="EMBL" id="MCC2189586.1"/>
    </source>
</evidence>
<protein>
    <recommendedName>
        <fullName evidence="6">Transcription antitermination protein NusB</fullName>
    </recommendedName>
    <alternativeName>
        <fullName evidence="6">Antitermination factor NusB</fullName>
    </alternativeName>
</protein>
<dbReference type="RefSeq" id="WP_178044946.1">
    <property type="nucleotide sequence ID" value="NZ_JAJEPR010000009.1"/>
</dbReference>
<comment type="function">
    <text evidence="6">Involved in transcription antitermination. Required for transcription of ribosomal RNA (rRNA) genes. Binds specifically to the boxA antiterminator sequence of the ribosomal RNA (rrn) operons.</text>
</comment>
<evidence type="ECO:0000256" key="1">
    <source>
        <dbReference type="ARBA" id="ARBA00005952"/>
    </source>
</evidence>
<evidence type="ECO:0000259" key="7">
    <source>
        <dbReference type="Pfam" id="PF01029"/>
    </source>
</evidence>
<comment type="similarity">
    <text evidence="1 6">Belongs to the NusB family.</text>
</comment>
<dbReference type="GO" id="GO:0006353">
    <property type="term" value="P:DNA-templated transcription termination"/>
    <property type="evidence" value="ECO:0007669"/>
    <property type="project" value="UniProtKB-UniRule"/>
</dbReference>